<evidence type="ECO:0000256" key="4">
    <source>
        <dbReference type="ARBA" id="ARBA00022827"/>
    </source>
</evidence>
<dbReference type="Proteomes" id="UP000629025">
    <property type="component" value="Unassembled WGS sequence"/>
</dbReference>
<dbReference type="RefSeq" id="WP_188748262.1">
    <property type="nucleotide sequence ID" value="NZ_BMIJ01000004.1"/>
</dbReference>
<dbReference type="InterPro" id="IPR051169">
    <property type="entry name" value="NADH-Q_oxidoreductase"/>
</dbReference>
<protein>
    <submittedName>
        <fullName evidence="7">Oxidoreductase</fullName>
    </submittedName>
</protein>
<organism evidence="7 8">
    <name type="scientific">Marinobacterium zhoushanense</name>
    <dbReference type="NCBI Taxonomy" id="1679163"/>
    <lineage>
        <taxon>Bacteria</taxon>
        <taxon>Pseudomonadati</taxon>
        <taxon>Pseudomonadota</taxon>
        <taxon>Gammaproteobacteria</taxon>
        <taxon>Oceanospirillales</taxon>
        <taxon>Oceanospirillaceae</taxon>
        <taxon>Marinobacterium</taxon>
    </lineage>
</organism>
<evidence type="ECO:0000259" key="6">
    <source>
        <dbReference type="Pfam" id="PF07992"/>
    </source>
</evidence>
<evidence type="ECO:0000256" key="3">
    <source>
        <dbReference type="ARBA" id="ARBA00022630"/>
    </source>
</evidence>
<name>A0ABQ1KDQ7_9GAMM</name>
<keyword evidence="8" id="KW-1185">Reference proteome</keyword>
<evidence type="ECO:0000256" key="1">
    <source>
        <dbReference type="ARBA" id="ARBA00001974"/>
    </source>
</evidence>
<comment type="caution">
    <text evidence="7">The sequence shown here is derived from an EMBL/GenBank/DDBJ whole genome shotgun (WGS) entry which is preliminary data.</text>
</comment>
<dbReference type="SUPFAM" id="SSF51905">
    <property type="entry name" value="FAD/NAD(P)-binding domain"/>
    <property type="match status" value="1"/>
</dbReference>
<dbReference type="PRINTS" id="PR00368">
    <property type="entry name" value="FADPNR"/>
</dbReference>
<keyword evidence="5" id="KW-0560">Oxidoreductase</keyword>
<comment type="cofactor">
    <cofactor evidence="1">
        <name>FAD</name>
        <dbReference type="ChEBI" id="CHEBI:57692"/>
    </cofactor>
</comment>
<dbReference type="Pfam" id="PF07992">
    <property type="entry name" value="Pyr_redox_2"/>
    <property type="match status" value="1"/>
</dbReference>
<sequence length="406" mass="45482">MTKTAPRILILGGGYAGLMCAARLARSNRHRLDITLVDARNHFEQRIRYHEVLTGREPKRLSYAGLLKRRGIGFLQGRVEHLHPDKRCVTILQSNQRRTLHYDYLVLALGSRIAGSVAGVEEHAWRFTSMRSVQEVYAEAEVLARRKAHVAVVGGGLTALESATELKEGFPDLNVSLVCGSSLTSSWSAKAYRHLYEVLKRLDICILENRTIDRVTADALVCADGERIAVDRCLWAGGFRVSSLAAEAGLPTDEEGRVLTDEYLRVAGQERLFVAGDAGRVRGGRADWLRMGCVTAMPQGARAGENLRRLLDGQALKPFHFGYAFRCVSLGRHEGLIQYVDRDDRPIERISRGRLAVWIKEGICRMTYAAVKWELMTGRPLYRWPGFRNKDQAPSSVESQSTEYTL</sequence>
<dbReference type="InterPro" id="IPR023753">
    <property type="entry name" value="FAD/NAD-binding_dom"/>
</dbReference>
<feature type="domain" description="FAD/NAD(P)-binding" evidence="6">
    <location>
        <begin position="7"/>
        <end position="279"/>
    </location>
</feature>
<dbReference type="Gene3D" id="3.50.50.100">
    <property type="match status" value="1"/>
</dbReference>
<evidence type="ECO:0000256" key="2">
    <source>
        <dbReference type="ARBA" id="ARBA00005272"/>
    </source>
</evidence>
<keyword evidence="4" id="KW-0274">FAD</keyword>
<reference evidence="8" key="1">
    <citation type="journal article" date="2019" name="Int. J. Syst. Evol. Microbiol.">
        <title>The Global Catalogue of Microorganisms (GCM) 10K type strain sequencing project: providing services to taxonomists for standard genome sequencing and annotation.</title>
        <authorList>
            <consortium name="The Broad Institute Genomics Platform"/>
            <consortium name="The Broad Institute Genome Sequencing Center for Infectious Disease"/>
            <person name="Wu L."/>
            <person name="Ma J."/>
        </authorList>
    </citation>
    <scope>NUCLEOTIDE SEQUENCE [LARGE SCALE GENOMIC DNA]</scope>
    <source>
        <strain evidence="8">CGMCC 1.15341</strain>
    </source>
</reference>
<gene>
    <name evidence="7" type="ORF">GCM10011352_22360</name>
</gene>
<dbReference type="PANTHER" id="PTHR42913">
    <property type="entry name" value="APOPTOSIS-INDUCING FACTOR 1"/>
    <property type="match status" value="1"/>
</dbReference>
<dbReference type="InterPro" id="IPR036188">
    <property type="entry name" value="FAD/NAD-bd_sf"/>
</dbReference>
<evidence type="ECO:0000313" key="8">
    <source>
        <dbReference type="Proteomes" id="UP000629025"/>
    </source>
</evidence>
<comment type="similarity">
    <text evidence="2">Belongs to the NADH dehydrogenase family.</text>
</comment>
<dbReference type="EMBL" id="BMIJ01000004">
    <property type="protein sequence ID" value="GGB95794.1"/>
    <property type="molecule type" value="Genomic_DNA"/>
</dbReference>
<evidence type="ECO:0000313" key="7">
    <source>
        <dbReference type="EMBL" id="GGB95794.1"/>
    </source>
</evidence>
<dbReference type="PRINTS" id="PR00469">
    <property type="entry name" value="PNDRDTASEII"/>
</dbReference>
<accession>A0ABQ1KDQ7</accession>
<evidence type="ECO:0000256" key="5">
    <source>
        <dbReference type="ARBA" id="ARBA00023002"/>
    </source>
</evidence>
<dbReference type="PANTHER" id="PTHR42913:SF3">
    <property type="entry name" value="64 KDA MITOCHONDRIAL NADH DEHYDROGENASE (EUROFUNG)"/>
    <property type="match status" value="1"/>
</dbReference>
<proteinExistence type="inferred from homology"/>
<keyword evidence="3" id="KW-0285">Flavoprotein</keyword>